<dbReference type="OrthoDB" id="551654at2759"/>
<evidence type="ECO:0000256" key="2">
    <source>
        <dbReference type="ARBA" id="ARBA00022448"/>
    </source>
</evidence>
<keyword evidence="3 6" id="KW-0812">Transmembrane</keyword>
<reference evidence="9" key="1">
    <citation type="journal article" date="2016" name="Nat. Commun.">
        <title>The Gonium pectorale genome demonstrates co-option of cell cycle regulation during the evolution of multicellularity.</title>
        <authorList>
            <person name="Hanschen E.R."/>
            <person name="Marriage T.N."/>
            <person name="Ferris P.J."/>
            <person name="Hamaji T."/>
            <person name="Toyoda A."/>
            <person name="Fujiyama A."/>
            <person name="Neme R."/>
            <person name="Noguchi H."/>
            <person name="Minakuchi Y."/>
            <person name="Suzuki M."/>
            <person name="Kawai-Toyooka H."/>
            <person name="Smith D.R."/>
            <person name="Sparks H."/>
            <person name="Anderson J."/>
            <person name="Bakaric R."/>
            <person name="Luria V."/>
            <person name="Karger A."/>
            <person name="Kirschner M.W."/>
            <person name="Durand P.M."/>
            <person name="Michod R.E."/>
            <person name="Nozaki H."/>
            <person name="Olson B.J."/>
        </authorList>
    </citation>
    <scope>NUCLEOTIDE SEQUENCE [LARGE SCALE GENOMIC DNA]</scope>
    <source>
        <strain evidence="9">NIES-2863</strain>
    </source>
</reference>
<evidence type="ECO:0000256" key="3">
    <source>
        <dbReference type="ARBA" id="ARBA00022692"/>
    </source>
</evidence>
<sequence length="306" mass="33890">MLQRRSWFWQLWHLASRNVRLYRRVVWPYVVVDTACLLAAAAIVGSIQGSKLGLSEVPRNLSMAFLVLSVLSSITHLRTFSAFRVVQAHEFSSGVSGTATFLASNLTDLPWVFLSPAIFLAIYYFLIVPRAGFSDLYTVGAMDCWWSSGLSYAISQSSIPPAHHALVMVVVTLILGALFQRVSPTIREARGSFTAALQACSFNRWATEAVTIREFKPYFETGWNLILAIYTDTGMCDMDLHTGYGTVQTADPVEQLRRASRLRTFSAGSCDAYARNALGILAGSGVVLRLLAYFELRLGALAVRKR</sequence>
<organism evidence="8 9">
    <name type="scientific">Gonium pectorale</name>
    <name type="common">Green alga</name>
    <dbReference type="NCBI Taxonomy" id="33097"/>
    <lineage>
        <taxon>Eukaryota</taxon>
        <taxon>Viridiplantae</taxon>
        <taxon>Chlorophyta</taxon>
        <taxon>core chlorophytes</taxon>
        <taxon>Chlorophyceae</taxon>
        <taxon>CS clade</taxon>
        <taxon>Chlamydomonadales</taxon>
        <taxon>Volvocaceae</taxon>
        <taxon>Gonium</taxon>
    </lineage>
</organism>
<proteinExistence type="predicted"/>
<feature type="transmembrane region" description="Helical" evidence="6">
    <location>
        <begin position="26"/>
        <end position="47"/>
    </location>
</feature>
<dbReference type="Pfam" id="PF19055">
    <property type="entry name" value="ABC2_membrane_7"/>
    <property type="match status" value="1"/>
</dbReference>
<evidence type="ECO:0000259" key="7">
    <source>
        <dbReference type="Pfam" id="PF19055"/>
    </source>
</evidence>
<evidence type="ECO:0000256" key="4">
    <source>
        <dbReference type="ARBA" id="ARBA00022989"/>
    </source>
</evidence>
<name>A0A150FXV3_GONPE</name>
<evidence type="ECO:0000256" key="5">
    <source>
        <dbReference type="ARBA" id="ARBA00023136"/>
    </source>
</evidence>
<protein>
    <recommendedName>
        <fullName evidence="7">ABC transporter family G domain-containing protein</fullName>
    </recommendedName>
</protein>
<evidence type="ECO:0000256" key="1">
    <source>
        <dbReference type="ARBA" id="ARBA00004141"/>
    </source>
</evidence>
<keyword evidence="5 6" id="KW-0472">Membrane</keyword>
<dbReference type="GO" id="GO:0016020">
    <property type="term" value="C:membrane"/>
    <property type="evidence" value="ECO:0007669"/>
    <property type="project" value="UniProtKB-SubCell"/>
</dbReference>
<dbReference type="InterPro" id="IPR050352">
    <property type="entry name" value="ABCG_transporters"/>
</dbReference>
<feature type="transmembrane region" description="Helical" evidence="6">
    <location>
        <begin position="111"/>
        <end position="129"/>
    </location>
</feature>
<keyword evidence="9" id="KW-1185">Reference proteome</keyword>
<comment type="caution">
    <text evidence="8">The sequence shown here is derived from an EMBL/GenBank/DDBJ whole genome shotgun (WGS) entry which is preliminary data.</text>
</comment>
<dbReference type="Proteomes" id="UP000075714">
    <property type="component" value="Unassembled WGS sequence"/>
</dbReference>
<dbReference type="EMBL" id="LSYV01000150">
    <property type="protein sequence ID" value="KXZ42407.1"/>
    <property type="molecule type" value="Genomic_DNA"/>
</dbReference>
<keyword evidence="4 6" id="KW-1133">Transmembrane helix</keyword>
<dbReference type="GO" id="GO:0140359">
    <property type="term" value="F:ABC-type transporter activity"/>
    <property type="evidence" value="ECO:0007669"/>
    <property type="project" value="InterPro"/>
</dbReference>
<evidence type="ECO:0000313" key="8">
    <source>
        <dbReference type="EMBL" id="KXZ42407.1"/>
    </source>
</evidence>
<feature type="transmembrane region" description="Helical" evidence="6">
    <location>
        <begin position="59"/>
        <end position="77"/>
    </location>
</feature>
<feature type="transmembrane region" description="Helical" evidence="6">
    <location>
        <begin position="161"/>
        <end position="179"/>
    </location>
</feature>
<comment type="subcellular location">
    <subcellularLocation>
        <location evidence="1">Membrane</location>
        <topology evidence="1">Multi-pass membrane protein</topology>
    </subcellularLocation>
</comment>
<evidence type="ECO:0000256" key="6">
    <source>
        <dbReference type="SAM" id="Phobius"/>
    </source>
</evidence>
<accession>A0A150FXV3</accession>
<gene>
    <name evidence="8" type="ORF">GPECTOR_150g35</name>
</gene>
<dbReference type="PANTHER" id="PTHR48041:SF91">
    <property type="entry name" value="ABC TRANSPORTER G FAMILY MEMBER 28"/>
    <property type="match status" value="1"/>
</dbReference>
<dbReference type="PANTHER" id="PTHR48041">
    <property type="entry name" value="ABC TRANSPORTER G FAMILY MEMBER 28"/>
    <property type="match status" value="1"/>
</dbReference>
<feature type="domain" description="ABC transporter family G" evidence="7">
    <location>
        <begin position="31"/>
        <end position="218"/>
    </location>
</feature>
<evidence type="ECO:0000313" key="9">
    <source>
        <dbReference type="Proteomes" id="UP000075714"/>
    </source>
</evidence>
<keyword evidence="2" id="KW-0813">Transport</keyword>
<dbReference type="AlphaFoldDB" id="A0A150FXV3"/>
<dbReference type="InterPro" id="IPR043926">
    <property type="entry name" value="ABCG_dom"/>
</dbReference>